<dbReference type="Pfam" id="PF16835">
    <property type="entry name" value="SF3A2"/>
    <property type="match status" value="1"/>
</dbReference>
<evidence type="ECO:0000256" key="6">
    <source>
        <dbReference type="ARBA" id="ARBA00023187"/>
    </source>
</evidence>
<keyword evidence="6" id="KW-0508">mRNA splicing</keyword>
<evidence type="ECO:0000256" key="2">
    <source>
        <dbReference type="ARBA" id="ARBA00022723"/>
    </source>
</evidence>
<accession>A8PXT1</accession>
<evidence type="ECO:0000256" key="4">
    <source>
        <dbReference type="ARBA" id="ARBA00022771"/>
    </source>
</evidence>
<evidence type="ECO:0000259" key="9">
    <source>
        <dbReference type="SMART" id="SM00451"/>
    </source>
</evidence>
<evidence type="ECO:0000256" key="3">
    <source>
        <dbReference type="ARBA" id="ARBA00022728"/>
    </source>
</evidence>
<dbReference type="Proteomes" id="UP000008837">
    <property type="component" value="Unassembled WGS sequence"/>
</dbReference>
<organism evidence="10 11">
    <name type="scientific">Malassezia globosa (strain ATCC MYA-4612 / CBS 7966)</name>
    <name type="common">Dandruff-associated fungus</name>
    <dbReference type="NCBI Taxonomy" id="425265"/>
    <lineage>
        <taxon>Eukaryota</taxon>
        <taxon>Fungi</taxon>
        <taxon>Dikarya</taxon>
        <taxon>Basidiomycota</taxon>
        <taxon>Ustilaginomycotina</taxon>
        <taxon>Malasseziomycetes</taxon>
        <taxon>Malasseziales</taxon>
        <taxon>Malasseziaceae</taxon>
        <taxon>Malassezia</taxon>
    </lineage>
</organism>
<keyword evidence="4" id="KW-0863">Zinc-finger</keyword>
<keyword evidence="3" id="KW-0747">Spliceosome</keyword>
<dbReference type="GO" id="GO:0003676">
    <property type="term" value="F:nucleic acid binding"/>
    <property type="evidence" value="ECO:0007669"/>
    <property type="project" value="InterPro"/>
</dbReference>
<dbReference type="InterPro" id="IPR013087">
    <property type="entry name" value="Znf_C2H2_type"/>
</dbReference>
<keyword evidence="5" id="KW-0862">Zinc</keyword>
<dbReference type="OMA" id="EFWIQIM"/>
<keyword evidence="3" id="KW-0507">mRNA processing</keyword>
<evidence type="ECO:0000256" key="7">
    <source>
        <dbReference type="ARBA" id="ARBA00023242"/>
    </source>
</evidence>
<proteinExistence type="inferred from homology"/>
<dbReference type="InterPro" id="IPR052092">
    <property type="entry name" value="SF3A2"/>
</dbReference>
<dbReference type="GO" id="GO:0071013">
    <property type="term" value="C:catalytic step 2 spliceosome"/>
    <property type="evidence" value="ECO:0007669"/>
    <property type="project" value="TreeGrafter"/>
</dbReference>
<dbReference type="GO" id="GO:0008270">
    <property type="term" value="F:zinc ion binding"/>
    <property type="evidence" value="ECO:0007669"/>
    <property type="project" value="UniProtKB-KW"/>
</dbReference>
<dbReference type="Gene3D" id="2.60.40.2690">
    <property type="match status" value="1"/>
</dbReference>
<sequence length="281" mass="31317">MDYQNRAGNKGAGIANASDAAIDRRERLRRLAMETIDISKDPYILRNHLGGLECRLCLTMHANEGSYLAHTQGKKHQTNLQRRAALGARTNDAQNRAASALLAPAPEMPKKTFVKIGRPGYRITKIREPILPVDMDGSDVDGAVPNTAASTAAGTSDDKSDSHKNIDAVAQQHARATSGRVGLVFEVSLPEIKEDVIPLHRFMSSFEQRKEAPNRAWQYLLVAAEPYETIAFKLQSREIDRSHTLTLPGVPVPEQRDEPCTWSHWDPFQKTYTIQVLFRPL</sequence>
<evidence type="ECO:0000256" key="5">
    <source>
        <dbReference type="ARBA" id="ARBA00022833"/>
    </source>
</evidence>
<dbReference type="SMART" id="SM00451">
    <property type="entry name" value="ZnF_U1"/>
    <property type="match status" value="1"/>
</dbReference>
<protein>
    <recommendedName>
        <fullName evidence="9">U1-type domain-containing protein</fullName>
    </recommendedName>
</protein>
<evidence type="ECO:0000313" key="10">
    <source>
        <dbReference type="EMBL" id="EDP44121.1"/>
    </source>
</evidence>
<dbReference type="GeneID" id="5855642"/>
<dbReference type="STRING" id="425265.A8PXT1"/>
<dbReference type="GO" id="GO:0005686">
    <property type="term" value="C:U2 snRNP"/>
    <property type="evidence" value="ECO:0007669"/>
    <property type="project" value="TreeGrafter"/>
</dbReference>
<evidence type="ECO:0000256" key="1">
    <source>
        <dbReference type="ARBA" id="ARBA00008995"/>
    </source>
</evidence>
<dbReference type="InterPro" id="IPR003604">
    <property type="entry name" value="Matrin/U1-like-C_Znf_C2H2"/>
</dbReference>
<dbReference type="OrthoDB" id="10250970at2759"/>
<name>A8PXT1_MALGO</name>
<reference evidence="10 11" key="1">
    <citation type="journal article" date="2007" name="Proc. Natl. Acad. Sci. U.S.A.">
        <title>Dandruff-associated Malassezia genomes reveal convergent and divergent virulence traits shared with plant and human fungal pathogens.</title>
        <authorList>
            <person name="Xu J."/>
            <person name="Saunders C.W."/>
            <person name="Hu P."/>
            <person name="Grant R.A."/>
            <person name="Boekhout T."/>
            <person name="Kuramae E.E."/>
            <person name="Kronstad J.W."/>
            <person name="Deangelis Y.M."/>
            <person name="Reeder N.L."/>
            <person name="Johnstone K.R."/>
            <person name="Leland M."/>
            <person name="Fieno A.M."/>
            <person name="Begley W.M."/>
            <person name="Sun Y."/>
            <person name="Lacey M.P."/>
            <person name="Chaudhary T."/>
            <person name="Keough T."/>
            <person name="Chu L."/>
            <person name="Sears R."/>
            <person name="Yuan B."/>
            <person name="Dawson T.L.Jr."/>
        </authorList>
    </citation>
    <scope>NUCLEOTIDE SEQUENCE [LARGE SCALE GENOMIC DNA]</scope>
    <source>
        <strain evidence="11">ATCC MYA-4612 / CBS 7966</strain>
    </source>
</reference>
<dbReference type="KEGG" id="mgl:MGL_1518"/>
<dbReference type="RefSeq" id="XP_001731335.1">
    <property type="nucleotide sequence ID" value="XM_001731283.1"/>
</dbReference>
<keyword evidence="7" id="KW-0539">Nucleus</keyword>
<evidence type="ECO:0000313" key="11">
    <source>
        <dbReference type="Proteomes" id="UP000008837"/>
    </source>
</evidence>
<dbReference type="InterPro" id="IPR031781">
    <property type="entry name" value="SF3A2_dom"/>
</dbReference>
<comment type="similarity">
    <text evidence="1">Belongs to the SF3A2 family.</text>
</comment>
<dbReference type="VEuPathDB" id="FungiDB:MGL_1518"/>
<dbReference type="InParanoid" id="A8PXT1"/>
<dbReference type="GO" id="GO:0000245">
    <property type="term" value="P:spliceosomal complex assembly"/>
    <property type="evidence" value="ECO:0007669"/>
    <property type="project" value="TreeGrafter"/>
</dbReference>
<gene>
    <name evidence="10" type="ORF">MGL_1518</name>
</gene>
<dbReference type="Pfam" id="PF12874">
    <property type="entry name" value="zf-met"/>
    <property type="match status" value="1"/>
</dbReference>
<dbReference type="PANTHER" id="PTHR23205">
    <property type="entry name" value="SPLICING FACTOR 3A SUBUNIT 2"/>
    <property type="match status" value="1"/>
</dbReference>
<comment type="caution">
    <text evidence="10">The sequence shown here is derived from an EMBL/GenBank/DDBJ whole genome shotgun (WGS) entry which is preliminary data.</text>
</comment>
<keyword evidence="2" id="KW-0479">Metal-binding</keyword>
<dbReference type="PANTHER" id="PTHR23205:SF0">
    <property type="entry name" value="SPLICING FACTOR 3A SUBUNIT 2"/>
    <property type="match status" value="1"/>
</dbReference>
<feature type="region of interest" description="Disordered" evidence="8">
    <location>
        <begin position="141"/>
        <end position="164"/>
    </location>
</feature>
<evidence type="ECO:0000256" key="8">
    <source>
        <dbReference type="SAM" id="MobiDB-lite"/>
    </source>
</evidence>
<dbReference type="GO" id="GO:0071004">
    <property type="term" value="C:U2-type prespliceosome"/>
    <property type="evidence" value="ECO:0007669"/>
    <property type="project" value="TreeGrafter"/>
</dbReference>
<keyword evidence="11" id="KW-1185">Reference proteome</keyword>
<dbReference type="AlphaFoldDB" id="A8PXT1"/>
<feature type="domain" description="U1-type" evidence="9">
    <location>
        <begin position="49"/>
        <end position="83"/>
    </location>
</feature>
<dbReference type="FunCoup" id="A8PXT1">
    <property type="interactions" value="121"/>
</dbReference>
<dbReference type="EMBL" id="AAYY01000004">
    <property type="protein sequence ID" value="EDP44121.1"/>
    <property type="molecule type" value="Genomic_DNA"/>
</dbReference>